<comment type="caution">
    <text evidence="4">The sequence shown here is derived from an EMBL/GenBank/DDBJ whole genome shotgun (WGS) entry which is preliminary data.</text>
</comment>
<keyword evidence="1" id="KW-0677">Repeat</keyword>
<dbReference type="InterPro" id="IPR036770">
    <property type="entry name" value="Ankyrin_rpt-contain_sf"/>
</dbReference>
<dbReference type="Proteomes" id="UP001161017">
    <property type="component" value="Unassembled WGS sequence"/>
</dbReference>
<keyword evidence="5" id="KW-1185">Reference proteome</keyword>
<accession>A0AA43QV86</accession>
<organism evidence="4 5">
    <name type="scientific">Ramalina farinacea</name>
    <dbReference type="NCBI Taxonomy" id="258253"/>
    <lineage>
        <taxon>Eukaryota</taxon>
        <taxon>Fungi</taxon>
        <taxon>Dikarya</taxon>
        <taxon>Ascomycota</taxon>
        <taxon>Pezizomycotina</taxon>
        <taxon>Lecanoromycetes</taxon>
        <taxon>OSLEUM clade</taxon>
        <taxon>Lecanoromycetidae</taxon>
        <taxon>Lecanorales</taxon>
        <taxon>Lecanorineae</taxon>
        <taxon>Ramalinaceae</taxon>
        <taxon>Ramalina</taxon>
    </lineage>
</organism>
<dbReference type="EMBL" id="JAPUFD010000018">
    <property type="protein sequence ID" value="MDI1492324.1"/>
    <property type="molecule type" value="Genomic_DNA"/>
</dbReference>
<proteinExistence type="predicted"/>
<evidence type="ECO:0000256" key="2">
    <source>
        <dbReference type="ARBA" id="ARBA00023043"/>
    </source>
</evidence>
<dbReference type="Gene3D" id="1.25.40.20">
    <property type="entry name" value="Ankyrin repeat-containing domain"/>
    <property type="match status" value="1"/>
</dbReference>
<evidence type="ECO:0000313" key="5">
    <source>
        <dbReference type="Proteomes" id="UP001161017"/>
    </source>
</evidence>
<protein>
    <recommendedName>
        <fullName evidence="6">Ankyrin repeat protein</fullName>
    </recommendedName>
</protein>
<evidence type="ECO:0000313" key="4">
    <source>
        <dbReference type="EMBL" id="MDI1492324.1"/>
    </source>
</evidence>
<feature type="repeat" description="ANK" evidence="3">
    <location>
        <begin position="643"/>
        <end position="675"/>
    </location>
</feature>
<evidence type="ECO:0000256" key="1">
    <source>
        <dbReference type="ARBA" id="ARBA00022737"/>
    </source>
</evidence>
<dbReference type="AlphaFoldDB" id="A0AA43QV86"/>
<dbReference type="PROSITE" id="PS50088">
    <property type="entry name" value="ANK_REPEAT"/>
    <property type="match status" value="2"/>
</dbReference>
<sequence length="911" mass="101665">MSFGFDVGNFADAAHLAYLIYRDCYKVARGAPQEFQLLVSEISTLSNSLKILQEDVQDPESSLVQAGDDRVKLVNNMVSNIKVTLSEMQKIARKYEIMGSTTASKGKQMWIRFKWTFDWSTIEKLRGKLNQHNTMMSLLLTQVGNSSLQKIQSSTNALESDIHEIRKHIAAQQGGELGNQEGSKGTAIPFLSFEHDELLGKDDTSRSSLSASLLKHAEVHQPWSTVGVSQWIETGTWWLLRAQLETRPIATQGSAITKLAYVALIKASWILIDIIACHPQVSFISSTTRGQIAALSTAIKREFEKIKLDAITVGSLRSIDDKDLYIWEDAQEKVLSLRPQIPISATSLETTWAVDGDEKCLFLGVARCDFTTSGLNVCIVMFLIQADGRALRLVAKQQIGEVMLDIPFTKPVQLDISGNQVTVDRQEIILDTQEEARRLSCLIEAANLFILEREANYFSVQAFTFWLILVAVKHGYKELLSALYPSPYQSNPAPVQHDSPESPLYQVTTSLAQEFLAGEDIHGPRCDFHGDEIPSARDLGWLYWAIWIGNSSMVNLFMLEGVTATDNPWHDLPPLHIAAMYGHDAVAHTVVANSSKDAKTLVRETDKEWKQALWFATLNGHEDVSRSLLRWGAEVDNIQSIKHRMTALHVAAEQGHSSVVQLLLDNGAGVDTLDCERLTALHKAAKQGHASVVQLLLDNGARQDARDDCQMTPLLCACDSKRESVIALFARRQLDFSFRDKSGRSAWQIAINSHNGKISQSTFDTIMQSFWAGEKPQTMPLPKQRRAIVSLSTAEDWDTLTLDSRYARIEHPKPLPSHMVDLCGRGIEFDANYNPCSRATTYEFHIIYACKTLDFSITYGYSSFPDTDDSFTVLSIRGGGNFFVSAKDNSRGLDFQSSKNIETDPYAEEVL</sequence>
<keyword evidence="2 3" id="KW-0040">ANK repeat</keyword>
<reference evidence="4" key="1">
    <citation type="journal article" date="2023" name="Genome Biol. Evol.">
        <title>First Whole Genome Sequence and Flow Cytometry Genome Size Data for the Lichen-Forming Fungus Ramalina farinacea (Ascomycota).</title>
        <authorList>
            <person name="Llewellyn T."/>
            <person name="Mian S."/>
            <person name="Hill R."/>
            <person name="Leitch I.J."/>
            <person name="Gaya E."/>
        </authorList>
    </citation>
    <scope>NUCLEOTIDE SEQUENCE</scope>
    <source>
        <strain evidence="4">LIQ254RAFAR</strain>
    </source>
</reference>
<dbReference type="SUPFAM" id="SSF48403">
    <property type="entry name" value="Ankyrin repeat"/>
    <property type="match status" value="1"/>
</dbReference>
<dbReference type="PANTHER" id="PTHR24161:SF124">
    <property type="entry name" value="TRANSIENT RECEPTOR POTENTIAL CHANNEL PYREXIA"/>
    <property type="match status" value="1"/>
</dbReference>
<dbReference type="SMART" id="SM00248">
    <property type="entry name" value="ANK"/>
    <property type="match status" value="5"/>
</dbReference>
<dbReference type="PROSITE" id="PS50297">
    <property type="entry name" value="ANK_REP_REGION"/>
    <property type="match status" value="2"/>
</dbReference>
<dbReference type="Pfam" id="PF12796">
    <property type="entry name" value="Ank_2"/>
    <property type="match status" value="2"/>
</dbReference>
<name>A0AA43QV86_9LECA</name>
<feature type="repeat" description="ANK" evidence="3">
    <location>
        <begin position="676"/>
        <end position="708"/>
    </location>
</feature>
<evidence type="ECO:0008006" key="6">
    <source>
        <dbReference type="Google" id="ProtNLM"/>
    </source>
</evidence>
<dbReference type="PANTHER" id="PTHR24161">
    <property type="entry name" value="ANK_REP_REGION DOMAIN-CONTAINING PROTEIN-RELATED"/>
    <property type="match status" value="1"/>
</dbReference>
<evidence type="ECO:0000256" key="3">
    <source>
        <dbReference type="PROSITE-ProRule" id="PRU00023"/>
    </source>
</evidence>
<dbReference type="InterPro" id="IPR002110">
    <property type="entry name" value="Ankyrin_rpt"/>
</dbReference>
<gene>
    <name evidence="4" type="ORF">OHK93_003537</name>
</gene>